<name>A0A2I2GQ73_9EURO</name>
<evidence type="ECO:0000259" key="10">
    <source>
        <dbReference type="SMART" id="SM00665"/>
    </source>
</evidence>
<evidence type="ECO:0000313" key="12">
    <source>
        <dbReference type="Proteomes" id="UP000234275"/>
    </source>
</evidence>
<keyword evidence="9" id="KW-0732">Signal</keyword>
<evidence type="ECO:0000256" key="4">
    <source>
        <dbReference type="ARBA" id="ARBA00022982"/>
    </source>
</evidence>
<evidence type="ECO:0000256" key="5">
    <source>
        <dbReference type="ARBA" id="ARBA00022989"/>
    </source>
</evidence>
<organism evidence="11 12">
    <name type="scientific">Aspergillus steynii IBT 23096</name>
    <dbReference type="NCBI Taxonomy" id="1392250"/>
    <lineage>
        <taxon>Eukaryota</taxon>
        <taxon>Fungi</taxon>
        <taxon>Dikarya</taxon>
        <taxon>Ascomycota</taxon>
        <taxon>Pezizomycotina</taxon>
        <taxon>Eurotiomycetes</taxon>
        <taxon>Eurotiomycetidae</taxon>
        <taxon>Eurotiales</taxon>
        <taxon>Aspergillaceae</taxon>
        <taxon>Aspergillus</taxon>
        <taxon>Aspergillus subgen. Circumdati</taxon>
    </lineage>
</organism>
<dbReference type="AlphaFoldDB" id="A0A2I2GQ73"/>
<keyword evidence="6 8" id="KW-0472">Membrane</keyword>
<dbReference type="PANTHER" id="PTHR47797">
    <property type="entry name" value="DEHYDROGENASE, PUTATIVE (AFU_ORTHOLOGUE AFUA_8G05805)-RELATED"/>
    <property type="match status" value="1"/>
</dbReference>
<sequence length="487" mass="54221">MARNLVNRLLLTCLAIIYHFSLVHAKPVQYCKFGYDTNPKHAEVDFCMGVTMHQNQSSDAYDMYLSMTVTRDSDLGWTAIGTGPVMAGSLMMIVYGDPNSKEPPTASVRTVEGHRQPKLLTSENADGADIRILETSWEPVTHDDTPSSSPTFLARIALVCYSCTSWPGVGDHPISATATSLPWIWAWNDNQKFDNFSSDVHLKMHKHHSRDGGWGNFYVDMARSIDTAENAPSPPSIRPGVRTLGTTDKTSTAFTWPKLGPVAQAHGWLMGLAFLLFFPGGVIAMRSQSSQAFKYHWIIQLVASLCVAVGAILGIVMSRSFRSPHQIAGLVVSLILGIQGVLGWRHHMAFLRIKRRTWISHTHIWGGRLIMIVGWVNIISGMLLAGFGWFWIVLMSVVLVGVAVGLTFWVRAFTNRKLRKGREGYDESEDALMPWKADQEGEYFVLGEEEEEDFVHDDVELSDMGDPGHGRDRSGPYDPILRKSDAN</sequence>
<dbReference type="SUPFAM" id="SSF49344">
    <property type="entry name" value="CBD9-like"/>
    <property type="match status" value="1"/>
</dbReference>
<feature type="transmembrane region" description="Helical" evidence="8">
    <location>
        <begin position="267"/>
        <end position="285"/>
    </location>
</feature>
<dbReference type="OrthoDB" id="19261at2759"/>
<dbReference type="InterPro" id="IPR015920">
    <property type="entry name" value="Cellobiose_DH-like_cyt"/>
</dbReference>
<dbReference type="Proteomes" id="UP000234275">
    <property type="component" value="Unassembled WGS sequence"/>
</dbReference>
<dbReference type="Gene3D" id="1.20.120.1770">
    <property type="match status" value="1"/>
</dbReference>
<evidence type="ECO:0000256" key="9">
    <source>
        <dbReference type="SAM" id="SignalP"/>
    </source>
</evidence>
<comment type="subcellular location">
    <subcellularLocation>
        <location evidence="1">Membrane</location>
    </subcellularLocation>
</comment>
<keyword evidence="12" id="KW-1185">Reference proteome</keyword>
<evidence type="ECO:0000313" key="11">
    <source>
        <dbReference type="EMBL" id="PLB55026.1"/>
    </source>
</evidence>
<keyword evidence="3 8" id="KW-0812">Transmembrane</keyword>
<dbReference type="CDD" id="cd09630">
    <property type="entry name" value="CDH_like_cytochrome"/>
    <property type="match status" value="1"/>
</dbReference>
<dbReference type="RefSeq" id="XP_024710328.1">
    <property type="nucleotide sequence ID" value="XM_024848289.1"/>
</dbReference>
<feature type="region of interest" description="Disordered" evidence="7">
    <location>
        <begin position="458"/>
        <end position="487"/>
    </location>
</feature>
<evidence type="ECO:0000256" key="8">
    <source>
        <dbReference type="SAM" id="Phobius"/>
    </source>
</evidence>
<dbReference type="STRING" id="1392250.A0A2I2GQ73"/>
<evidence type="ECO:0000256" key="1">
    <source>
        <dbReference type="ARBA" id="ARBA00004370"/>
    </source>
</evidence>
<feature type="chain" id="PRO_5014156030" evidence="9">
    <location>
        <begin position="26"/>
        <end position="487"/>
    </location>
</feature>
<dbReference type="CDD" id="cd08760">
    <property type="entry name" value="Cyt_b561_FRRS1_like"/>
    <property type="match status" value="1"/>
</dbReference>
<gene>
    <name evidence="11" type="ORF">P170DRAFT_432557</name>
</gene>
<protein>
    <submittedName>
        <fullName evidence="11">CBD9-like protein</fullName>
    </submittedName>
</protein>
<accession>A0A2I2GQ73</accession>
<evidence type="ECO:0000256" key="3">
    <source>
        <dbReference type="ARBA" id="ARBA00022692"/>
    </source>
</evidence>
<feature type="domain" description="Cytochrome b561" evidence="10">
    <location>
        <begin position="265"/>
        <end position="382"/>
    </location>
</feature>
<keyword evidence="4" id="KW-0249">Electron transport</keyword>
<dbReference type="Gene3D" id="2.60.40.1210">
    <property type="entry name" value="Cellobiose dehydrogenase, cytochrome domain"/>
    <property type="match status" value="1"/>
</dbReference>
<feature type="transmembrane region" description="Helical" evidence="8">
    <location>
        <begin position="365"/>
        <end position="383"/>
    </location>
</feature>
<feature type="transmembrane region" description="Helical" evidence="8">
    <location>
        <begin position="389"/>
        <end position="410"/>
    </location>
</feature>
<dbReference type="GO" id="GO:0016020">
    <property type="term" value="C:membrane"/>
    <property type="evidence" value="ECO:0007669"/>
    <property type="project" value="UniProtKB-SubCell"/>
</dbReference>
<keyword evidence="2" id="KW-0813">Transport</keyword>
<feature type="compositionally biased region" description="Basic and acidic residues" evidence="7">
    <location>
        <begin position="466"/>
        <end position="487"/>
    </location>
</feature>
<evidence type="ECO:0000256" key="6">
    <source>
        <dbReference type="ARBA" id="ARBA00023136"/>
    </source>
</evidence>
<comment type="caution">
    <text evidence="11">The sequence shown here is derived from an EMBL/GenBank/DDBJ whole genome shotgun (WGS) entry which is preliminary data.</text>
</comment>
<dbReference type="PANTHER" id="PTHR47797:SF3">
    <property type="entry name" value="CYTOCHROME B561 DOMAIN-CONTAINING PROTEIN"/>
    <property type="match status" value="1"/>
</dbReference>
<dbReference type="VEuPathDB" id="FungiDB:P170DRAFT_432557"/>
<keyword evidence="5 8" id="KW-1133">Transmembrane helix</keyword>
<feature type="signal peptide" evidence="9">
    <location>
        <begin position="1"/>
        <end position="25"/>
    </location>
</feature>
<evidence type="ECO:0000256" key="7">
    <source>
        <dbReference type="SAM" id="MobiDB-lite"/>
    </source>
</evidence>
<reference evidence="11 12" key="1">
    <citation type="submission" date="2016-12" db="EMBL/GenBank/DDBJ databases">
        <title>The genomes of Aspergillus section Nigri reveals drivers in fungal speciation.</title>
        <authorList>
            <consortium name="DOE Joint Genome Institute"/>
            <person name="Vesth T.C."/>
            <person name="Nybo J."/>
            <person name="Theobald S."/>
            <person name="Brandl J."/>
            <person name="Frisvad J.C."/>
            <person name="Nielsen K.F."/>
            <person name="Lyhne E.K."/>
            <person name="Kogle M.E."/>
            <person name="Kuo A."/>
            <person name="Riley R."/>
            <person name="Clum A."/>
            <person name="Nolan M."/>
            <person name="Lipzen A."/>
            <person name="Salamov A."/>
            <person name="Henrissat B."/>
            <person name="Wiebenga A."/>
            <person name="De Vries R.P."/>
            <person name="Grigoriev I.V."/>
            <person name="Mortensen U.H."/>
            <person name="Andersen M.R."/>
            <person name="Baker S.E."/>
        </authorList>
    </citation>
    <scope>NUCLEOTIDE SEQUENCE [LARGE SCALE GENOMIC DNA]</scope>
    <source>
        <strain evidence="11 12">IBT 23096</strain>
    </source>
</reference>
<dbReference type="SMART" id="SM00665">
    <property type="entry name" value="B561"/>
    <property type="match status" value="1"/>
</dbReference>
<evidence type="ECO:0000256" key="2">
    <source>
        <dbReference type="ARBA" id="ARBA00022448"/>
    </source>
</evidence>
<proteinExistence type="predicted"/>
<dbReference type="GeneID" id="36555988"/>
<dbReference type="Pfam" id="PF16010">
    <property type="entry name" value="CDH-cyt"/>
    <property type="match status" value="1"/>
</dbReference>
<feature type="transmembrane region" description="Helical" evidence="8">
    <location>
        <begin position="297"/>
        <end position="321"/>
    </location>
</feature>
<dbReference type="EMBL" id="MSFO01000001">
    <property type="protein sequence ID" value="PLB55026.1"/>
    <property type="molecule type" value="Genomic_DNA"/>
</dbReference>
<feature type="transmembrane region" description="Helical" evidence="8">
    <location>
        <begin position="327"/>
        <end position="344"/>
    </location>
</feature>
<dbReference type="InterPro" id="IPR006593">
    <property type="entry name" value="Cyt_b561/ferric_Rdtase_TM"/>
</dbReference>